<dbReference type="InterPro" id="IPR027408">
    <property type="entry name" value="PNPase/RNase_PH_dom_sf"/>
</dbReference>
<dbReference type="GO" id="GO:0006364">
    <property type="term" value="P:rRNA processing"/>
    <property type="evidence" value="ECO:0007669"/>
    <property type="project" value="UniProtKB-KW"/>
</dbReference>
<dbReference type="GO" id="GO:0016075">
    <property type="term" value="P:rRNA catabolic process"/>
    <property type="evidence" value="ECO:0007669"/>
    <property type="project" value="TreeGrafter"/>
</dbReference>
<keyword evidence="7" id="KW-0269">Exonuclease</keyword>
<gene>
    <name evidence="7" type="ORF">SEMRO_492_G153820.1</name>
</gene>
<dbReference type="Pfam" id="PF01138">
    <property type="entry name" value="RNase_PH"/>
    <property type="match status" value="1"/>
</dbReference>
<dbReference type="OrthoDB" id="27298at2759"/>
<dbReference type="InterPro" id="IPR020568">
    <property type="entry name" value="Ribosomal_Su5_D2-typ_SF"/>
</dbReference>
<keyword evidence="7" id="KW-0540">Nuclease</keyword>
<keyword evidence="7" id="KW-0378">Hydrolase</keyword>
<comment type="caution">
    <text evidence="7">The sequence shown here is derived from an EMBL/GenBank/DDBJ whole genome shotgun (WGS) entry which is preliminary data.</text>
</comment>
<dbReference type="GO" id="GO:0000176">
    <property type="term" value="C:nuclear exosome (RNase complex)"/>
    <property type="evidence" value="ECO:0007669"/>
    <property type="project" value="TreeGrafter"/>
</dbReference>
<dbReference type="Proteomes" id="UP001153069">
    <property type="component" value="Unassembled WGS sequence"/>
</dbReference>
<protein>
    <submittedName>
        <fullName evidence="7">Complex exonuclease RRP46 homolog</fullName>
    </submittedName>
</protein>
<dbReference type="GO" id="GO:0034475">
    <property type="term" value="P:U4 snRNA 3'-end processing"/>
    <property type="evidence" value="ECO:0007669"/>
    <property type="project" value="TreeGrafter"/>
</dbReference>
<evidence type="ECO:0000259" key="6">
    <source>
        <dbReference type="Pfam" id="PF01138"/>
    </source>
</evidence>
<comment type="subcellular location">
    <subcellularLocation>
        <location evidence="1">Nucleus</location>
    </subcellularLocation>
</comment>
<evidence type="ECO:0000256" key="2">
    <source>
        <dbReference type="ARBA" id="ARBA00006678"/>
    </source>
</evidence>
<dbReference type="GO" id="GO:0004527">
    <property type="term" value="F:exonuclease activity"/>
    <property type="evidence" value="ECO:0007669"/>
    <property type="project" value="UniProtKB-KW"/>
</dbReference>
<keyword evidence="3" id="KW-0698">rRNA processing</keyword>
<organism evidence="7 8">
    <name type="scientific">Seminavis robusta</name>
    <dbReference type="NCBI Taxonomy" id="568900"/>
    <lineage>
        <taxon>Eukaryota</taxon>
        <taxon>Sar</taxon>
        <taxon>Stramenopiles</taxon>
        <taxon>Ochrophyta</taxon>
        <taxon>Bacillariophyta</taxon>
        <taxon>Bacillariophyceae</taxon>
        <taxon>Bacillariophycidae</taxon>
        <taxon>Naviculales</taxon>
        <taxon>Naviculaceae</taxon>
        <taxon>Seminavis</taxon>
    </lineage>
</organism>
<reference evidence="7" key="1">
    <citation type="submission" date="2020-06" db="EMBL/GenBank/DDBJ databases">
        <authorList>
            <consortium name="Plant Systems Biology data submission"/>
        </authorList>
    </citation>
    <scope>NUCLEOTIDE SEQUENCE</scope>
    <source>
        <strain evidence="7">D6</strain>
    </source>
</reference>
<dbReference type="GO" id="GO:0071051">
    <property type="term" value="P:poly(A)-dependent snoRNA 3'-end processing"/>
    <property type="evidence" value="ECO:0007669"/>
    <property type="project" value="TreeGrafter"/>
</dbReference>
<dbReference type="PANTHER" id="PTHR11953">
    <property type="entry name" value="EXOSOME COMPLEX COMPONENT"/>
    <property type="match status" value="1"/>
</dbReference>
<dbReference type="PANTHER" id="PTHR11953:SF1">
    <property type="entry name" value="EXOSOME COMPLEX COMPONENT RRP46"/>
    <property type="match status" value="1"/>
</dbReference>
<dbReference type="GO" id="GO:0000177">
    <property type="term" value="C:cytoplasmic exosome (RNase complex)"/>
    <property type="evidence" value="ECO:0007669"/>
    <property type="project" value="TreeGrafter"/>
</dbReference>
<dbReference type="InterPro" id="IPR050080">
    <property type="entry name" value="RNase_PH"/>
</dbReference>
<evidence type="ECO:0000256" key="4">
    <source>
        <dbReference type="ARBA" id="ARBA00022835"/>
    </source>
</evidence>
<dbReference type="GO" id="GO:0071028">
    <property type="term" value="P:nuclear mRNA surveillance"/>
    <property type="evidence" value="ECO:0007669"/>
    <property type="project" value="TreeGrafter"/>
</dbReference>
<dbReference type="EMBL" id="CAICTM010000491">
    <property type="protein sequence ID" value="CAB9511586.1"/>
    <property type="molecule type" value="Genomic_DNA"/>
</dbReference>
<evidence type="ECO:0000256" key="3">
    <source>
        <dbReference type="ARBA" id="ARBA00022552"/>
    </source>
</evidence>
<keyword evidence="5" id="KW-0539">Nucleus</keyword>
<dbReference type="Gene3D" id="3.30.230.70">
    <property type="entry name" value="GHMP Kinase, N-terminal domain"/>
    <property type="match status" value="1"/>
</dbReference>
<dbReference type="SUPFAM" id="SSF54211">
    <property type="entry name" value="Ribosomal protein S5 domain 2-like"/>
    <property type="match status" value="1"/>
</dbReference>
<name>A0A9N8HEV5_9STRA</name>
<proteinExistence type="inferred from homology"/>
<accession>A0A9N8HEV5</accession>
<dbReference type="GO" id="GO:0005730">
    <property type="term" value="C:nucleolus"/>
    <property type="evidence" value="ECO:0007669"/>
    <property type="project" value="TreeGrafter"/>
</dbReference>
<evidence type="ECO:0000256" key="1">
    <source>
        <dbReference type="ARBA" id="ARBA00004123"/>
    </source>
</evidence>
<keyword evidence="8" id="KW-1185">Reference proteome</keyword>
<evidence type="ECO:0000256" key="5">
    <source>
        <dbReference type="ARBA" id="ARBA00023242"/>
    </source>
</evidence>
<dbReference type="InterPro" id="IPR001247">
    <property type="entry name" value="ExoRNase_PH_dom1"/>
</dbReference>
<dbReference type="AlphaFoldDB" id="A0A9N8HEV5"/>
<sequence length="272" mass="29168">MTSSISKSNNTVRRSDGRLLLNADGSACTTLRPLSCELSCLQRADGSSLWKSGSTQVMAAVYGPIAPRIPSQEKGDEAQVSVVIKSGRHNNANNNSKSNNSMLEREWEQLLTSILTACIDTHAYARTVVEVVLQVVQDDGSVLAAALHSSVAALMDAGVSLTNLPVATTFLLSIHKEKPLLILLDPSSNEETNPENCVLVMVTENNDPKRILATHSMTATSSKKTKTVATLSATTVLSCAQAAAKATPAVVTFWRLAMEQRVTRESQTLWSS</sequence>
<keyword evidence="4" id="KW-0271">Exosome</keyword>
<evidence type="ECO:0000313" key="8">
    <source>
        <dbReference type="Proteomes" id="UP001153069"/>
    </source>
</evidence>
<dbReference type="SUPFAM" id="SSF55666">
    <property type="entry name" value="Ribonuclease PH domain 2-like"/>
    <property type="match status" value="1"/>
</dbReference>
<dbReference type="GO" id="GO:0003723">
    <property type="term" value="F:RNA binding"/>
    <property type="evidence" value="ECO:0007669"/>
    <property type="project" value="TreeGrafter"/>
</dbReference>
<feature type="domain" description="Exoribonuclease phosphorolytic" evidence="6">
    <location>
        <begin position="31"/>
        <end position="159"/>
    </location>
</feature>
<dbReference type="InterPro" id="IPR036345">
    <property type="entry name" value="ExoRNase_PH_dom2_sf"/>
</dbReference>
<comment type="similarity">
    <text evidence="2">Belongs to the RNase PH family.</text>
</comment>
<evidence type="ECO:0000313" key="7">
    <source>
        <dbReference type="EMBL" id="CAB9511586.1"/>
    </source>
</evidence>